<feature type="transmembrane region" description="Helical" evidence="1">
    <location>
        <begin position="204"/>
        <end position="222"/>
    </location>
</feature>
<feature type="transmembrane region" description="Helical" evidence="1">
    <location>
        <begin position="166"/>
        <end position="192"/>
    </location>
</feature>
<keyword evidence="1" id="KW-0812">Transmembrane</keyword>
<feature type="transmembrane region" description="Helical" evidence="1">
    <location>
        <begin position="341"/>
        <end position="361"/>
    </location>
</feature>
<accession>A0A8E6IFX1</accession>
<proteinExistence type="predicted"/>
<feature type="transmembrane region" description="Helical" evidence="1">
    <location>
        <begin position="315"/>
        <end position="335"/>
    </location>
</feature>
<dbReference type="AlphaFoldDB" id="A0A8E6IFX1"/>
<sequence length="542" mass="62307">MNSHVNKYKLSLSLLFIYFLGFILNSLVPLISDDFSYMRMGLDFSSRYQHYMTWSGRVEADLISSTILQFDSTIIKSLINTIPLVALCFFIHKIISLYSKSDPLITVLITFSCYFLFNPNLGQTTFWIVGAANYLWTTTFCIIFTYSICLLTVLDRISKTKELSIYLSAILAGCSSEASAALMVSAAALALFYNQFVSNKNKRITVIAFILCLVGFLVLIGAPGNKIRLASDVFSAWRGMGLFEKLEYHFFERVPNLLRYIKYELTISLLCLILFLFKNKFKFTASTFYLYIAPIIGFSFIMLILTLSPYTPERTVNILTVILAIPICALINVLAKWVKFAVTYFIVIIMVINWSHVYSSYSRVYIQDIMRRVYMQEMFEKDVYDITLPQYNFSNFFKEFDLWDLFNNEYEIARYFGANKVNVVPVNVDYSYLSIQPNYTCKLNEGTSQEKKYSINFYEDTFNDVLLIGETKSSTGTLEGLTQVNISVDTNDETFQYELPSNNVNIFDRNFVVVRTPKIGISKSKKIAFSINSVDCITIINR</sequence>
<reference evidence="2" key="2">
    <citation type="submission" date="2021-05" db="EMBL/GenBank/DDBJ databases">
        <title>Whole genome PacBio Sequel sequence of Salmonella enterica subsp. enterica.</title>
        <authorList>
            <person name="Hoffmann M."/>
            <person name="Balkey M."/>
            <person name="Luo Y."/>
        </authorList>
    </citation>
    <scope>NUCLEOTIDE SEQUENCE</scope>
    <source>
        <strain evidence="2">CFSAN001015</strain>
    </source>
</reference>
<evidence type="ECO:0000256" key="1">
    <source>
        <dbReference type="SAM" id="Phobius"/>
    </source>
</evidence>
<feature type="transmembrane region" description="Helical" evidence="1">
    <location>
        <begin position="260"/>
        <end position="277"/>
    </location>
</feature>
<feature type="transmembrane region" description="Helical" evidence="1">
    <location>
        <begin position="74"/>
        <end position="92"/>
    </location>
</feature>
<name>A0A8E6IFX1_SALER</name>
<feature type="transmembrane region" description="Helical" evidence="1">
    <location>
        <begin position="134"/>
        <end position="154"/>
    </location>
</feature>
<evidence type="ECO:0000313" key="2">
    <source>
        <dbReference type="EMBL" id="QVP49087.1"/>
    </source>
</evidence>
<feature type="transmembrane region" description="Helical" evidence="1">
    <location>
        <begin position="289"/>
        <end position="308"/>
    </location>
</feature>
<feature type="transmembrane region" description="Helical" evidence="1">
    <location>
        <begin position="104"/>
        <end position="122"/>
    </location>
</feature>
<dbReference type="EMBL" id="CP074596">
    <property type="protein sequence ID" value="QVP49087.1"/>
    <property type="molecule type" value="Genomic_DNA"/>
</dbReference>
<dbReference type="InterPro" id="IPR045691">
    <property type="entry name" value="DUF6056"/>
</dbReference>
<keyword evidence="1" id="KW-0472">Membrane</keyword>
<protein>
    <submittedName>
        <fullName evidence="2">Uncharacterized protein</fullName>
    </submittedName>
</protein>
<keyword evidence="1" id="KW-1133">Transmembrane helix</keyword>
<dbReference type="Pfam" id="PF19528">
    <property type="entry name" value="DUF6056"/>
    <property type="match status" value="1"/>
</dbReference>
<reference evidence="2" key="1">
    <citation type="submission" date="2018-07" db="EMBL/GenBank/DDBJ databases">
        <authorList>
            <consortium name="GenomeTrakr network: Whole genome sequencing for foodborne pathogen traceback"/>
        </authorList>
    </citation>
    <scope>NUCLEOTIDE SEQUENCE</scope>
    <source>
        <strain evidence="2">CFSAN001015</strain>
    </source>
</reference>
<feature type="transmembrane region" description="Helical" evidence="1">
    <location>
        <begin position="12"/>
        <end position="32"/>
    </location>
</feature>
<organism evidence="2">
    <name type="scientific">Salmonella enterica subsp. salamae</name>
    <dbReference type="NCBI Taxonomy" id="59202"/>
    <lineage>
        <taxon>Bacteria</taxon>
        <taxon>Pseudomonadati</taxon>
        <taxon>Pseudomonadota</taxon>
        <taxon>Gammaproteobacteria</taxon>
        <taxon>Enterobacterales</taxon>
        <taxon>Enterobacteriaceae</taxon>
        <taxon>Salmonella</taxon>
    </lineage>
</organism>
<gene>
    <name evidence="2" type="ORF">AIT66_17355</name>
</gene>